<dbReference type="Proteomes" id="UP000242222">
    <property type="component" value="Unassembled WGS sequence"/>
</dbReference>
<sequence>MKPITSKQFATQLGSKLDQAALALDDALTWVSNQRKKAPRLEMEADRLKIKLRRLNYQARCYFAASQQECAIGFFGLAQRGKAFLINALMSGDNGRLALDLAGQSLDYAQLNPRQQSATMAQRFTRQLPDGDAQWPVQLTLLRESEIASMLAGVWHKRSHQPQPANEQQLAECMKSLLLQRQSEAIAGITPQEMIAFWDRYNRVAHPGQKALNTHFWPRAIDLAPHLSVDDRARLFSLLWGEDRELTALYRQLAHVLHHLGSAHRVAAPLGSIDDASCSLLNTSALQNFNTPADTLLQVCPRHQGRSLKSVTLSLSELALISREITLSLYAAPREALFEEVDVVDFSAPGAPNENDNQINDLTRDVINAKRGLLLDLASEEQQIHWLLVCTANATRDSSRTTGELLDFWVRQTQGENSETRKRRKPGLIWALTPYDHRVTLGENFDAAVQRYVGQPGDSWGTLLMMENKDVLRMATWLTNEVKRETKLARLSEQYQELYRELQDNLLGPWLQQDSAADPAAKQRIAESLLKTLQTRTGVHGELLERLLPERDALCQLFLLQHQGNINVQREFQVLQNSDPFSIGVTIDLLGDQPEPCDAHDHNDIPESETTAFAHQVYRYWINQLRKVPDDASLRELLGVTKPTLEMLTEELITGSIRLEIESTLLAALSEAPSAGALPELIAQRQVSQALSVLGDYIAWLGFQSVPYEQKPDSRIHRGQKIFARPGASNFIPGPGQRLSRLSAQPINAAAYYIYDWLVALNALIVQNAGFSASQNISSAARQMLTLIAARVVA</sequence>
<keyword evidence="3" id="KW-1185">Reference proteome</keyword>
<dbReference type="EMBL" id="FOVC01000001">
    <property type="protein sequence ID" value="SFM98366.1"/>
    <property type="molecule type" value="Genomic_DNA"/>
</dbReference>
<accession>A0A1I4VAW2</accession>
<evidence type="ECO:0000313" key="2">
    <source>
        <dbReference type="EMBL" id="SFM98366.1"/>
    </source>
</evidence>
<dbReference type="OrthoDB" id="1060501at2"/>
<dbReference type="RefSeq" id="WP_092875036.1">
    <property type="nucleotide sequence ID" value="NZ_FOVC01000001.1"/>
</dbReference>
<dbReference type="AlphaFoldDB" id="A0A1I4VAW2"/>
<proteinExistence type="predicted"/>
<feature type="coiled-coil region" evidence="1">
    <location>
        <begin position="31"/>
        <end position="58"/>
    </location>
</feature>
<keyword evidence="1" id="KW-0175">Coiled coil</keyword>
<dbReference type="InterPro" id="IPR017030">
    <property type="entry name" value="Vir_effector_SfrC"/>
</dbReference>
<dbReference type="STRING" id="1367852.SAMN05216516_101657"/>
<evidence type="ECO:0000313" key="3">
    <source>
        <dbReference type="Proteomes" id="UP000242222"/>
    </source>
</evidence>
<evidence type="ECO:0008006" key="4">
    <source>
        <dbReference type="Google" id="ProtNLM"/>
    </source>
</evidence>
<name>A0A1I4VAW2_9GAMM</name>
<dbReference type="Pfam" id="PF10139">
    <property type="entry name" value="Virul_Fac"/>
    <property type="match status" value="2"/>
</dbReference>
<organism evidence="2 3">
    <name type="scientific">Izhakiella capsodis</name>
    <dbReference type="NCBI Taxonomy" id="1367852"/>
    <lineage>
        <taxon>Bacteria</taxon>
        <taxon>Pseudomonadati</taxon>
        <taxon>Pseudomonadota</taxon>
        <taxon>Gammaproteobacteria</taxon>
        <taxon>Enterobacterales</taxon>
        <taxon>Erwiniaceae</taxon>
        <taxon>Izhakiella</taxon>
    </lineage>
</organism>
<gene>
    <name evidence="2" type="ORF">SAMN05216516_101657</name>
</gene>
<protein>
    <recommendedName>
        <fullName evidence="4">Virulence factor</fullName>
    </recommendedName>
</protein>
<reference evidence="3" key="1">
    <citation type="submission" date="2016-10" db="EMBL/GenBank/DDBJ databases">
        <authorList>
            <person name="Varghese N."/>
            <person name="Submissions S."/>
        </authorList>
    </citation>
    <scope>NUCLEOTIDE SEQUENCE [LARGE SCALE GENOMIC DNA]</scope>
    <source>
        <strain evidence="3">N6PO6</strain>
    </source>
</reference>
<evidence type="ECO:0000256" key="1">
    <source>
        <dbReference type="SAM" id="Coils"/>
    </source>
</evidence>
<dbReference type="PIRSF" id="PIRSF034586">
    <property type="entry name" value="Vir_effector_SfrC"/>
    <property type="match status" value="1"/>
</dbReference>